<evidence type="ECO:0000256" key="6">
    <source>
        <dbReference type="ARBA" id="ARBA00023157"/>
    </source>
</evidence>
<dbReference type="InterPro" id="IPR012946">
    <property type="entry name" value="X8"/>
</dbReference>
<dbReference type="OrthoDB" id="1930814at2759"/>
<feature type="region of interest" description="Disordered" evidence="8">
    <location>
        <begin position="109"/>
        <end position="134"/>
    </location>
</feature>
<evidence type="ECO:0000256" key="3">
    <source>
        <dbReference type="ARBA" id="ARBA00022622"/>
    </source>
</evidence>
<dbReference type="GO" id="GO:0009506">
    <property type="term" value="C:plasmodesma"/>
    <property type="evidence" value="ECO:0007669"/>
    <property type="project" value="UniProtKB-ARBA"/>
</dbReference>
<comment type="subcellular location">
    <subcellularLocation>
        <location evidence="1">Cell membrane</location>
        <topology evidence="1">Lipid-anchor</topology>
        <topology evidence="1">GPI-anchor</topology>
    </subcellularLocation>
</comment>
<organism evidence="11 12">
    <name type="scientific">Carex littledalei</name>
    <dbReference type="NCBI Taxonomy" id="544730"/>
    <lineage>
        <taxon>Eukaryota</taxon>
        <taxon>Viridiplantae</taxon>
        <taxon>Streptophyta</taxon>
        <taxon>Embryophyta</taxon>
        <taxon>Tracheophyta</taxon>
        <taxon>Spermatophyta</taxon>
        <taxon>Magnoliopsida</taxon>
        <taxon>Liliopsida</taxon>
        <taxon>Poales</taxon>
        <taxon>Cyperaceae</taxon>
        <taxon>Cyperoideae</taxon>
        <taxon>Cariceae</taxon>
        <taxon>Carex</taxon>
        <taxon>Carex subgen. Euthyceras</taxon>
    </lineage>
</organism>
<evidence type="ECO:0000256" key="8">
    <source>
        <dbReference type="SAM" id="MobiDB-lite"/>
    </source>
</evidence>
<feature type="signal peptide" evidence="9">
    <location>
        <begin position="1"/>
        <end position="19"/>
    </location>
</feature>
<evidence type="ECO:0000256" key="1">
    <source>
        <dbReference type="ARBA" id="ARBA00004609"/>
    </source>
</evidence>
<sequence>MVALVYAVLILSLFGRSDAGWCVCRTDVSDTVLQKAIDYACGNGADCSPILQNGACYNPNTVKSHCSYAVNSYYQRKGQTSDACNFTSSALASNTDPSYTGCTFPATQSAAGTSTTSTTTPPGTTTNTYNSPPGTIMGGLGPSGNSMSTDSSDASFRLVPVHKIMPHAIAILCFSLMLLLKP</sequence>
<keyword evidence="4 9" id="KW-0732">Signal</keyword>
<keyword evidence="7" id="KW-0325">Glycoprotein</keyword>
<keyword evidence="6" id="KW-1015">Disulfide bond</keyword>
<name>A0A833QR66_9POAL</name>
<protein>
    <recommendedName>
        <fullName evidence="10">X8 domain-containing protein</fullName>
    </recommendedName>
</protein>
<evidence type="ECO:0000313" key="12">
    <source>
        <dbReference type="Proteomes" id="UP000623129"/>
    </source>
</evidence>
<keyword evidence="2" id="KW-1003">Cell membrane</keyword>
<proteinExistence type="predicted"/>
<evidence type="ECO:0000256" key="5">
    <source>
        <dbReference type="ARBA" id="ARBA00023136"/>
    </source>
</evidence>
<reference evidence="11" key="1">
    <citation type="submission" date="2020-01" db="EMBL/GenBank/DDBJ databases">
        <title>Genome sequence of Kobresia littledalei, the first chromosome-level genome in the family Cyperaceae.</title>
        <authorList>
            <person name="Qu G."/>
        </authorList>
    </citation>
    <scope>NUCLEOTIDE SEQUENCE</scope>
    <source>
        <strain evidence="11">C.B.Clarke</strain>
        <tissue evidence="11">Leaf</tissue>
    </source>
</reference>
<keyword evidence="3" id="KW-0336">GPI-anchor</keyword>
<evidence type="ECO:0000256" key="9">
    <source>
        <dbReference type="SAM" id="SignalP"/>
    </source>
</evidence>
<dbReference type="Pfam" id="PF07983">
    <property type="entry name" value="X8"/>
    <property type="match status" value="1"/>
</dbReference>
<keyword evidence="3" id="KW-0449">Lipoprotein</keyword>
<dbReference type="PANTHER" id="PTHR31044:SF25">
    <property type="entry name" value="PLASMODESMATA CALLOSE-BINDING PROTEIN 3"/>
    <property type="match status" value="1"/>
</dbReference>
<evidence type="ECO:0000256" key="2">
    <source>
        <dbReference type="ARBA" id="ARBA00022475"/>
    </source>
</evidence>
<evidence type="ECO:0000256" key="4">
    <source>
        <dbReference type="ARBA" id="ARBA00022729"/>
    </source>
</evidence>
<evidence type="ECO:0000256" key="7">
    <source>
        <dbReference type="ARBA" id="ARBA00023180"/>
    </source>
</evidence>
<keyword evidence="12" id="KW-1185">Reference proteome</keyword>
<accession>A0A833QR66</accession>
<dbReference type="AlphaFoldDB" id="A0A833QR66"/>
<dbReference type="InterPro" id="IPR044788">
    <property type="entry name" value="X8_dom_prot"/>
</dbReference>
<dbReference type="Proteomes" id="UP000623129">
    <property type="component" value="Unassembled WGS sequence"/>
</dbReference>
<feature type="domain" description="X8" evidence="10">
    <location>
        <begin position="20"/>
        <end position="104"/>
    </location>
</feature>
<dbReference type="PANTHER" id="PTHR31044">
    <property type="entry name" value="BETA-1,3 GLUCANASE"/>
    <property type="match status" value="1"/>
</dbReference>
<gene>
    <name evidence="11" type="ORF">FCM35_KLT11518</name>
</gene>
<evidence type="ECO:0000259" key="10">
    <source>
        <dbReference type="SMART" id="SM00768"/>
    </source>
</evidence>
<feature type="chain" id="PRO_5032866119" description="X8 domain-containing protein" evidence="9">
    <location>
        <begin position="20"/>
        <end position="182"/>
    </location>
</feature>
<dbReference type="SMART" id="SM00768">
    <property type="entry name" value="X8"/>
    <property type="match status" value="1"/>
</dbReference>
<keyword evidence="5" id="KW-0472">Membrane</keyword>
<dbReference type="GO" id="GO:0098552">
    <property type="term" value="C:side of membrane"/>
    <property type="evidence" value="ECO:0007669"/>
    <property type="project" value="UniProtKB-KW"/>
</dbReference>
<dbReference type="EMBL" id="SWLB01000022">
    <property type="protein sequence ID" value="KAF3324051.1"/>
    <property type="molecule type" value="Genomic_DNA"/>
</dbReference>
<evidence type="ECO:0000313" key="11">
    <source>
        <dbReference type="EMBL" id="KAF3324051.1"/>
    </source>
</evidence>
<dbReference type="GO" id="GO:0005886">
    <property type="term" value="C:plasma membrane"/>
    <property type="evidence" value="ECO:0007669"/>
    <property type="project" value="UniProtKB-SubCell"/>
</dbReference>
<comment type="caution">
    <text evidence="11">The sequence shown here is derived from an EMBL/GenBank/DDBJ whole genome shotgun (WGS) entry which is preliminary data.</text>
</comment>
<dbReference type="Gene3D" id="1.20.58.1040">
    <property type="match status" value="1"/>
</dbReference>
<dbReference type="FunFam" id="1.20.58.1040:FF:000001">
    <property type="entry name" value="Glucan endo-1,3-beta-glucosidase 4"/>
    <property type="match status" value="1"/>
</dbReference>